<keyword evidence="1" id="KW-0472">Membrane</keyword>
<feature type="transmembrane region" description="Helical" evidence="1">
    <location>
        <begin position="46"/>
        <end position="69"/>
    </location>
</feature>
<accession>A0A2S7T4R9</accession>
<feature type="transmembrane region" description="Helical" evidence="1">
    <location>
        <begin position="7"/>
        <end position="26"/>
    </location>
</feature>
<evidence type="ECO:0000313" key="3">
    <source>
        <dbReference type="Proteomes" id="UP000239366"/>
    </source>
</evidence>
<proteinExistence type="predicted"/>
<dbReference type="OrthoDB" id="5189031at2"/>
<dbReference type="Proteomes" id="UP000239366">
    <property type="component" value="Unassembled WGS sequence"/>
</dbReference>
<organism evidence="2 3">
    <name type="scientific">Aureicoccus marinus</name>
    <dbReference type="NCBI Taxonomy" id="754435"/>
    <lineage>
        <taxon>Bacteria</taxon>
        <taxon>Pseudomonadati</taxon>
        <taxon>Bacteroidota</taxon>
        <taxon>Flavobacteriia</taxon>
        <taxon>Flavobacteriales</taxon>
        <taxon>Flavobacteriaceae</taxon>
        <taxon>Aureicoccus</taxon>
    </lineage>
</organism>
<feature type="transmembrane region" description="Helical" evidence="1">
    <location>
        <begin position="112"/>
        <end position="130"/>
    </location>
</feature>
<evidence type="ECO:0000256" key="1">
    <source>
        <dbReference type="SAM" id="Phobius"/>
    </source>
</evidence>
<name>A0A2S7T4R9_9FLAO</name>
<evidence type="ECO:0000313" key="2">
    <source>
        <dbReference type="EMBL" id="PQJ14571.1"/>
    </source>
</evidence>
<keyword evidence="1" id="KW-0812">Transmembrane</keyword>
<feature type="transmembrane region" description="Helical" evidence="1">
    <location>
        <begin position="182"/>
        <end position="200"/>
    </location>
</feature>
<dbReference type="PANTHER" id="PTHR33802:SF1">
    <property type="entry name" value="XK-RELATED PROTEIN"/>
    <property type="match status" value="1"/>
</dbReference>
<feature type="transmembrane region" description="Helical" evidence="1">
    <location>
        <begin position="207"/>
        <end position="224"/>
    </location>
</feature>
<dbReference type="RefSeq" id="WP_105000206.1">
    <property type="nucleotide sequence ID" value="NZ_MQVX01000001.1"/>
</dbReference>
<dbReference type="EMBL" id="MQVX01000001">
    <property type="protein sequence ID" value="PQJ14571.1"/>
    <property type="molecule type" value="Genomic_DNA"/>
</dbReference>
<dbReference type="PANTHER" id="PTHR33802">
    <property type="entry name" value="SI:CH211-161H7.5-RELATED"/>
    <property type="match status" value="1"/>
</dbReference>
<gene>
    <name evidence="2" type="ORF">BST99_01340</name>
</gene>
<feature type="transmembrane region" description="Helical" evidence="1">
    <location>
        <begin position="89"/>
        <end position="106"/>
    </location>
</feature>
<protein>
    <submittedName>
        <fullName evidence="2">Lantibiotic ABC transporter permease</fullName>
    </submittedName>
</protein>
<keyword evidence="3" id="KW-1185">Reference proteome</keyword>
<dbReference type="AlphaFoldDB" id="A0A2S7T4R9"/>
<keyword evidence="1" id="KW-1133">Transmembrane helix</keyword>
<sequence length="263" mass="29167">MTKKDTALKILVALAFTVVIAVNYLANALPIGGVTTGEASDKLGNLFTPAGLTFSIWGFIYLLLLGYTIYQFGTGQGLSETDEKSSTRIRQFFIINALANIAWIFAWHYGIIWLSVLLMLVLLITLIKIADMVNTRKLTGKQKLFIRLPFSVYFGWITVATIANITALLVSIQWNGFGISESIWTCLILVIGLVIGILRMNKDWNRAYGLVFVWAYSGILLKHVSPSGFDGNYPYIIGTVAVCLTVLLINAGRILIKKRVDIH</sequence>
<reference evidence="3" key="1">
    <citation type="submission" date="2016-11" db="EMBL/GenBank/DDBJ databases">
        <title>Trade-off between light-utilization and light-protection in marine flavobacteria.</title>
        <authorList>
            <person name="Kumagai Y."/>
            <person name="Yoshizawa S."/>
            <person name="Kogure K."/>
        </authorList>
    </citation>
    <scope>NUCLEOTIDE SEQUENCE [LARGE SCALE GENOMIC DNA]</scope>
    <source>
        <strain evidence="3">SG-18</strain>
    </source>
</reference>
<feature type="transmembrane region" description="Helical" evidence="1">
    <location>
        <begin position="236"/>
        <end position="256"/>
    </location>
</feature>
<comment type="caution">
    <text evidence="2">The sequence shown here is derived from an EMBL/GenBank/DDBJ whole genome shotgun (WGS) entry which is preliminary data.</text>
</comment>
<dbReference type="Gene3D" id="1.20.1260.100">
    <property type="entry name" value="TspO/MBR protein"/>
    <property type="match status" value="1"/>
</dbReference>
<dbReference type="InterPro" id="IPR038330">
    <property type="entry name" value="TspO/MBR-related_sf"/>
</dbReference>
<feature type="transmembrane region" description="Helical" evidence="1">
    <location>
        <begin position="150"/>
        <end position="170"/>
    </location>
</feature>